<dbReference type="Proteomes" id="UP000762676">
    <property type="component" value="Unassembled WGS sequence"/>
</dbReference>
<feature type="signal peptide" evidence="1">
    <location>
        <begin position="1"/>
        <end position="25"/>
    </location>
</feature>
<name>A0AAV4HXJ8_9GAST</name>
<dbReference type="AlphaFoldDB" id="A0AAV4HXJ8"/>
<reference evidence="2 3" key="1">
    <citation type="journal article" date="2021" name="Elife">
        <title>Chloroplast acquisition without the gene transfer in kleptoplastic sea slugs, Plakobranchus ocellatus.</title>
        <authorList>
            <person name="Maeda T."/>
            <person name="Takahashi S."/>
            <person name="Yoshida T."/>
            <person name="Shimamura S."/>
            <person name="Takaki Y."/>
            <person name="Nagai Y."/>
            <person name="Toyoda A."/>
            <person name="Suzuki Y."/>
            <person name="Arimoto A."/>
            <person name="Ishii H."/>
            <person name="Satoh N."/>
            <person name="Nishiyama T."/>
            <person name="Hasebe M."/>
            <person name="Maruyama T."/>
            <person name="Minagawa J."/>
            <person name="Obokata J."/>
            <person name="Shigenobu S."/>
        </authorList>
    </citation>
    <scope>NUCLEOTIDE SEQUENCE [LARGE SCALE GENOMIC DNA]</scope>
</reference>
<feature type="chain" id="PRO_5043966129" evidence="1">
    <location>
        <begin position="26"/>
        <end position="153"/>
    </location>
</feature>
<evidence type="ECO:0000313" key="2">
    <source>
        <dbReference type="EMBL" id="GFS02689.1"/>
    </source>
</evidence>
<comment type="caution">
    <text evidence="2">The sequence shown here is derived from an EMBL/GenBank/DDBJ whole genome shotgun (WGS) entry which is preliminary data.</text>
</comment>
<keyword evidence="1" id="KW-0732">Signal</keyword>
<accession>A0AAV4HXJ8</accession>
<proteinExistence type="predicted"/>
<sequence length="153" mass="16984">MKPASLPIILLLTVVFCHVIPIDEARPIPAVLDSCLADDGLCPELAKTAIKVLDRISARANKIWANMQSLSYQACTKLHVLHIRMEDSVLYLRQTGEMWYDRFLAYLEEGKGRLRGSIHAVSTAVKTFDYEGKAKMLHAGLTGILGKFVTVCP</sequence>
<evidence type="ECO:0000256" key="1">
    <source>
        <dbReference type="SAM" id="SignalP"/>
    </source>
</evidence>
<gene>
    <name evidence="2" type="ORF">ElyMa_002871300</name>
</gene>
<keyword evidence="3" id="KW-1185">Reference proteome</keyword>
<organism evidence="2 3">
    <name type="scientific">Elysia marginata</name>
    <dbReference type="NCBI Taxonomy" id="1093978"/>
    <lineage>
        <taxon>Eukaryota</taxon>
        <taxon>Metazoa</taxon>
        <taxon>Spiralia</taxon>
        <taxon>Lophotrochozoa</taxon>
        <taxon>Mollusca</taxon>
        <taxon>Gastropoda</taxon>
        <taxon>Heterobranchia</taxon>
        <taxon>Euthyneura</taxon>
        <taxon>Panpulmonata</taxon>
        <taxon>Sacoglossa</taxon>
        <taxon>Placobranchoidea</taxon>
        <taxon>Plakobranchidae</taxon>
        <taxon>Elysia</taxon>
    </lineage>
</organism>
<protein>
    <submittedName>
        <fullName evidence="2">Uncharacterized protein</fullName>
    </submittedName>
</protein>
<evidence type="ECO:0000313" key="3">
    <source>
        <dbReference type="Proteomes" id="UP000762676"/>
    </source>
</evidence>
<dbReference type="EMBL" id="BMAT01005922">
    <property type="protein sequence ID" value="GFS02689.1"/>
    <property type="molecule type" value="Genomic_DNA"/>
</dbReference>